<feature type="region of interest" description="Disordered" evidence="1">
    <location>
        <begin position="561"/>
        <end position="595"/>
    </location>
</feature>
<sequence length="891" mass="90869">MPAPGLSRVDRVLYRTLQKLARTLDRHPALKALICRNVGSPLPPALDSVVARFLGSPDALYYWPAPVGQPQGRVADAVRQAFRQPPPGSEQEGAFAATRYLSGLLAIARKHGMLSDDRQGLVVAARAAALAARSGDPQQAQRLVGSIISAEASSSGSSESASSSSSAGSNAEASSSSSSSSESSSLEVVSAPERGNVLIAHPALSGIFGRSVVLLCSHEPHKGSYGLIVNKPLGSDLQHLYERLDQLQGSGGSPPASGAFGGLGAGGPSALFGQGGQAAPGAGGALLGGSGEQEGMAAAAAAAASGEEDEDIPAESLQQMADYLDWRSRLGLAAPAAAAAQHQQPPEFDEYGNWLEPSSFESFDQDSAAEEAGPFGLSDSDDETRRAFQEGLAASALGEEWSFGPGADPEGVADALMEALRRAGGGTVVMCDSEGQLWSHHLPSDMATSEDEDEDLSSGSEGEGDPFTSWVTAASLVDEGPEAIADLILASLTPQDRLLLQRQAELAAEVKQLPAGMAICGALSSDASSSGGGGGSPEHPVKKVQRIQQVVDHLVASASAQLRQRAAAEQQQQGKEQQQQGEEQPAGLQQQQHHHHITLNQLALIAASSAEAGRLAVGGLAGRAGESVLGGSAGAAGTAGAAGAAGTAGEPSDSSAKGGTAHTVTQLMGLFKASPLFRGGPVPGVQVLHRRPKLGGMLALPPWGCSGATAEAAVATAIAVEDAAAGAGQPGGEALEGGLFVGADLTRAQELLDSGYLSSSDVRVVLGDSAWVPQQLEGEVARGTWAVASALWQLEGEVARGTWAVARVTPDFLDLFSAVPPAVQPALPAEGSPGSPLGTMFAALDRSAAAVSSRIYEDRMWGKCLSALGPECAALASVPRGVWQDIERLEI</sequence>
<accession>A0A2P6TJF1</accession>
<dbReference type="PANTHER" id="PTHR31984:SF17">
    <property type="entry name" value="TRANSCRIPTIONAL REGULATOR"/>
    <property type="match status" value="1"/>
</dbReference>
<dbReference type="OrthoDB" id="272750at2759"/>
<name>A0A2P6TJF1_CHLSO</name>
<gene>
    <name evidence="2" type="ORF">C2E21_6965</name>
</gene>
<protein>
    <submittedName>
        <fullName evidence="2">Transcriptional regulator isoform B</fullName>
    </submittedName>
</protein>
<dbReference type="Gene3D" id="3.40.1740.10">
    <property type="entry name" value="VC0467-like"/>
    <property type="match status" value="2"/>
</dbReference>
<evidence type="ECO:0000313" key="2">
    <source>
        <dbReference type="EMBL" id="PRW39374.1"/>
    </source>
</evidence>
<feature type="compositionally biased region" description="Low complexity" evidence="1">
    <location>
        <begin position="337"/>
        <end position="346"/>
    </location>
</feature>
<feature type="region of interest" description="Disordered" evidence="1">
    <location>
        <begin position="441"/>
        <end position="467"/>
    </location>
</feature>
<feature type="region of interest" description="Disordered" evidence="1">
    <location>
        <begin position="337"/>
        <end position="382"/>
    </location>
</feature>
<feature type="region of interest" description="Disordered" evidence="1">
    <location>
        <begin position="634"/>
        <end position="660"/>
    </location>
</feature>
<feature type="compositionally biased region" description="Low complexity" evidence="1">
    <location>
        <begin position="154"/>
        <end position="185"/>
    </location>
</feature>
<organism evidence="2 3">
    <name type="scientific">Chlorella sorokiniana</name>
    <name type="common">Freshwater green alga</name>
    <dbReference type="NCBI Taxonomy" id="3076"/>
    <lineage>
        <taxon>Eukaryota</taxon>
        <taxon>Viridiplantae</taxon>
        <taxon>Chlorophyta</taxon>
        <taxon>core chlorophytes</taxon>
        <taxon>Trebouxiophyceae</taxon>
        <taxon>Chlorellales</taxon>
        <taxon>Chlorellaceae</taxon>
        <taxon>Chlorella clade</taxon>
        <taxon>Chlorella</taxon>
    </lineage>
</organism>
<keyword evidence="3" id="KW-1185">Reference proteome</keyword>
<evidence type="ECO:0000256" key="1">
    <source>
        <dbReference type="SAM" id="MobiDB-lite"/>
    </source>
</evidence>
<feature type="compositionally biased region" description="Low complexity" evidence="1">
    <location>
        <begin position="561"/>
        <end position="591"/>
    </location>
</feature>
<dbReference type="Proteomes" id="UP000239899">
    <property type="component" value="Unassembled WGS sequence"/>
</dbReference>
<reference evidence="2 3" key="1">
    <citation type="journal article" date="2018" name="Plant J.">
        <title>Genome sequences of Chlorella sorokiniana UTEX 1602 and Micractinium conductrix SAG 241.80: implications to maltose excretion by a green alga.</title>
        <authorList>
            <person name="Arriola M.B."/>
            <person name="Velmurugan N."/>
            <person name="Zhang Y."/>
            <person name="Plunkett M.H."/>
            <person name="Hondzo H."/>
            <person name="Barney B.M."/>
        </authorList>
    </citation>
    <scope>NUCLEOTIDE SEQUENCE [LARGE SCALE GENOMIC DNA]</scope>
    <source>
        <strain evidence="3">UTEX 1602</strain>
    </source>
</reference>
<dbReference type="InterPro" id="IPR003774">
    <property type="entry name" value="AlgH-like"/>
</dbReference>
<evidence type="ECO:0000313" key="3">
    <source>
        <dbReference type="Proteomes" id="UP000239899"/>
    </source>
</evidence>
<feature type="region of interest" description="Disordered" evidence="1">
    <location>
        <begin position="154"/>
        <end position="187"/>
    </location>
</feature>
<comment type="caution">
    <text evidence="2">The sequence shown here is derived from an EMBL/GenBank/DDBJ whole genome shotgun (WGS) entry which is preliminary data.</text>
</comment>
<dbReference type="AlphaFoldDB" id="A0A2P6TJF1"/>
<dbReference type="PANTHER" id="PTHR31984">
    <property type="entry name" value="TRANSPORTER, PUTATIVE (DUF179)-RELATED"/>
    <property type="match status" value="1"/>
</dbReference>
<dbReference type="EMBL" id="LHPG02000014">
    <property type="protein sequence ID" value="PRW39374.1"/>
    <property type="molecule type" value="Genomic_DNA"/>
</dbReference>
<feature type="compositionally biased region" description="Low complexity" evidence="1">
    <location>
        <begin position="635"/>
        <end position="649"/>
    </location>
</feature>
<dbReference type="Pfam" id="PF02622">
    <property type="entry name" value="DUF179"/>
    <property type="match status" value="2"/>
</dbReference>
<proteinExistence type="predicted"/>
<dbReference type="SUPFAM" id="SSF143456">
    <property type="entry name" value="VC0467-like"/>
    <property type="match status" value="2"/>
</dbReference>